<comment type="caution">
    <text evidence="1">The sequence shown here is derived from an EMBL/GenBank/DDBJ whole genome shotgun (WGS) entry which is preliminary data.</text>
</comment>
<dbReference type="Proteomes" id="UP000294813">
    <property type="component" value="Unassembled WGS sequence"/>
</dbReference>
<proteinExistence type="predicted"/>
<accession>A0A4R2RCY7</accession>
<dbReference type="RefSeq" id="WP_131920465.1">
    <property type="nucleotide sequence ID" value="NZ_JAOQNU010000030.1"/>
</dbReference>
<dbReference type="OrthoDB" id="3197444at2"/>
<sequence length="296" mass="33111">MAPLPTPTYERDVNRLVQYYKTAFTQIADRLKVIPASRGLEKVQAESLLTQTMFILQELDASTKSWCDDVIHRAFADGQNRVLQAVGNATTLADAAGTSDFLLARERVEALINDTYSDLLMATQNTERKIKQLVKNTVGETMRTKALQQLGRRSMRNAVVAELTQKGLSARLDGEAWVGIVDRAGRRWNLSTYAEMVVRTKLMQAHIEGTRVEGMQRGVDLAVVSSHNAKDACRSYEGMIISLNGLTAGYRTYDQLRAIGNIFHPNCQHHVSPVRDVALLPQSVREKHEQAMKAQR</sequence>
<dbReference type="GO" id="GO:0005198">
    <property type="term" value="F:structural molecule activity"/>
    <property type="evidence" value="ECO:0007669"/>
    <property type="project" value="InterPro"/>
</dbReference>
<dbReference type="Pfam" id="PF06152">
    <property type="entry name" value="Phage_min_cap2"/>
    <property type="match status" value="1"/>
</dbReference>
<evidence type="ECO:0000313" key="1">
    <source>
        <dbReference type="EMBL" id="TCP61272.1"/>
    </source>
</evidence>
<dbReference type="AlphaFoldDB" id="A0A4R2RCY7"/>
<organism evidence="1 2">
    <name type="scientific">Heliophilum fasciatum</name>
    <dbReference type="NCBI Taxonomy" id="35700"/>
    <lineage>
        <taxon>Bacteria</taxon>
        <taxon>Bacillati</taxon>
        <taxon>Bacillota</taxon>
        <taxon>Clostridia</taxon>
        <taxon>Eubacteriales</taxon>
        <taxon>Heliobacteriaceae</taxon>
        <taxon>Heliophilum</taxon>
    </lineage>
</organism>
<gene>
    <name evidence="1" type="ORF">EDD73_12925</name>
</gene>
<evidence type="ECO:0000313" key="2">
    <source>
        <dbReference type="Proteomes" id="UP000294813"/>
    </source>
</evidence>
<keyword evidence="2" id="KW-1185">Reference proteome</keyword>
<reference evidence="1 2" key="1">
    <citation type="submission" date="2019-03" db="EMBL/GenBank/DDBJ databases">
        <title>Genomic Encyclopedia of Type Strains, Phase IV (KMG-IV): sequencing the most valuable type-strain genomes for metagenomic binning, comparative biology and taxonomic classification.</title>
        <authorList>
            <person name="Goeker M."/>
        </authorList>
    </citation>
    <scope>NUCLEOTIDE SEQUENCE [LARGE SCALE GENOMIC DNA]</scope>
    <source>
        <strain evidence="1 2">DSM 11170</strain>
    </source>
</reference>
<protein>
    <submittedName>
        <fullName evidence="1">Minor capsid protein 2</fullName>
    </submittedName>
</protein>
<dbReference type="InterPro" id="IPR009319">
    <property type="entry name" value="Phage_A118_VSP1"/>
</dbReference>
<name>A0A4R2RCY7_9FIRM</name>
<dbReference type="EMBL" id="SLXT01000029">
    <property type="protein sequence ID" value="TCP61272.1"/>
    <property type="molecule type" value="Genomic_DNA"/>
</dbReference>